<gene>
    <name evidence="1" type="ORF">CDAR_611471</name>
</gene>
<accession>A0AAV4U2S1</accession>
<evidence type="ECO:0000313" key="1">
    <source>
        <dbReference type="EMBL" id="GIY52044.1"/>
    </source>
</evidence>
<dbReference type="EMBL" id="BPLQ01010629">
    <property type="protein sequence ID" value="GIY52044.1"/>
    <property type="molecule type" value="Genomic_DNA"/>
</dbReference>
<name>A0AAV4U2S1_9ARAC</name>
<dbReference type="Proteomes" id="UP001054837">
    <property type="component" value="Unassembled WGS sequence"/>
</dbReference>
<keyword evidence="2" id="KW-1185">Reference proteome</keyword>
<proteinExistence type="predicted"/>
<sequence length="58" mass="6609">YKPPQDYRSMKCQLPSEVQTLSASCMLTQAAHRFSGLMGHLKHCFPNPEFNIKSQSTH</sequence>
<protein>
    <submittedName>
        <fullName evidence="1">Uncharacterized protein</fullName>
    </submittedName>
</protein>
<dbReference type="AlphaFoldDB" id="A0AAV4U2S1"/>
<feature type="non-terminal residue" evidence="1">
    <location>
        <position position="1"/>
    </location>
</feature>
<evidence type="ECO:0000313" key="2">
    <source>
        <dbReference type="Proteomes" id="UP001054837"/>
    </source>
</evidence>
<organism evidence="1 2">
    <name type="scientific">Caerostris darwini</name>
    <dbReference type="NCBI Taxonomy" id="1538125"/>
    <lineage>
        <taxon>Eukaryota</taxon>
        <taxon>Metazoa</taxon>
        <taxon>Ecdysozoa</taxon>
        <taxon>Arthropoda</taxon>
        <taxon>Chelicerata</taxon>
        <taxon>Arachnida</taxon>
        <taxon>Araneae</taxon>
        <taxon>Araneomorphae</taxon>
        <taxon>Entelegynae</taxon>
        <taxon>Araneoidea</taxon>
        <taxon>Araneidae</taxon>
        <taxon>Caerostris</taxon>
    </lineage>
</organism>
<reference evidence="1 2" key="1">
    <citation type="submission" date="2021-06" db="EMBL/GenBank/DDBJ databases">
        <title>Caerostris darwini draft genome.</title>
        <authorList>
            <person name="Kono N."/>
            <person name="Arakawa K."/>
        </authorList>
    </citation>
    <scope>NUCLEOTIDE SEQUENCE [LARGE SCALE GENOMIC DNA]</scope>
</reference>
<comment type="caution">
    <text evidence="1">The sequence shown here is derived from an EMBL/GenBank/DDBJ whole genome shotgun (WGS) entry which is preliminary data.</text>
</comment>